<evidence type="ECO:0000313" key="3">
    <source>
        <dbReference type="EMBL" id="AZS16927.1"/>
    </source>
</evidence>
<feature type="transmembrane region" description="Helical" evidence="1">
    <location>
        <begin position="6"/>
        <end position="29"/>
    </location>
</feature>
<protein>
    <submittedName>
        <fullName evidence="3">Protease</fullName>
    </submittedName>
</protein>
<dbReference type="Proteomes" id="UP000270678">
    <property type="component" value="Chromosome"/>
</dbReference>
<proteinExistence type="predicted"/>
<dbReference type="InterPro" id="IPR012340">
    <property type="entry name" value="NA-bd_OB-fold"/>
</dbReference>
<keyword evidence="1" id="KW-1133">Transmembrane helix</keyword>
<dbReference type="GO" id="GO:0008233">
    <property type="term" value="F:peptidase activity"/>
    <property type="evidence" value="ECO:0007669"/>
    <property type="project" value="UniProtKB-KW"/>
</dbReference>
<keyword evidence="3" id="KW-0378">Hydrolase</keyword>
<dbReference type="AlphaFoldDB" id="A0A3S9V3G3"/>
<dbReference type="OrthoDB" id="1683445at2"/>
<dbReference type="Pfam" id="PF25842">
    <property type="entry name" value="NfeD_TM"/>
    <property type="match status" value="1"/>
</dbReference>
<dbReference type="InterPro" id="IPR058653">
    <property type="entry name" value="NfeD2_TM"/>
</dbReference>
<dbReference type="Gene3D" id="2.40.50.140">
    <property type="entry name" value="Nucleic acid-binding proteins"/>
    <property type="match status" value="1"/>
</dbReference>
<keyword evidence="1" id="KW-0812">Transmembrane</keyword>
<gene>
    <name evidence="3" type="ORF">EI981_22325</name>
</gene>
<name>A0A3S9V3G3_9BACL</name>
<dbReference type="EMBL" id="CP034346">
    <property type="protein sequence ID" value="AZS16927.1"/>
    <property type="molecule type" value="Genomic_DNA"/>
</dbReference>
<organism evidence="3 4">
    <name type="scientific">Paenibacillus lutimineralis</name>
    <dbReference type="NCBI Taxonomy" id="2707005"/>
    <lineage>
        <taxon>Bacteria</taxon>
        <taxon>Bacillati</taxon>
        <taxon>Bacillota</taxon>
        <taxon>Bacilli</taxon>
        <taxon>Bacillales</taxon>
        <taxon>Paenibacillaceae</taxon>
        <taxon>Paenibacillus</taxon>
    </lineage>
</organism>
<keyword evidence="1" id="KW-0472">Membrane</keyword>
<evidence type="ECO:0000259" key="2">
    <source>
        <dbReference type="Pfam" id="PF25842"/>
    </source>
</evidence>
<keyword evidence="3" id="KW-0645">Protease</keyword>
<feature type="transmembrane region" description="Helical" evidence="1">
    <location>
        <begin position="70"/>
        <end position="91"/>
    </location>
</feature>
<dbReference type="GO" id="GO:0006508">
    <property type="term" value="P:proteolysis"/>
    <property type="evidence" value="ECO:0007669"/>
    <property type="project" value="UniProtKB-KW"/>
</dbReference>
<dbReference type="KEGG" id="plut:EI981_22325"/>
<evidence type="ECO:0000256" key="1">
    <source>
        <dbReference type="SAM" id="Phobius"/>
    </source>
</evidence>
<evidence type="ECO:0000313" key="4">
    <source>
        <dbReference type="Proteomes" id="UP000270678"/>
    </source>
</evidence>
<dbReference type="RefSeq" id="WP_127002017.1">
    <property type="nucleotide sequence ID" value="NZ_CP034346.1"/>
</dbReference>
<reference evidence="4" key="1">
    <citation type="submission" date="2018-12" db="EMBL/GenBank/DDBJ databases">
        <title>Complete genome sequence of Paenibacillus sp. MBLB1234.</title>
        <authorList>
            <person name="Nam Y.-D."/>
            <person name="Kang J."/>
            <person name="Chung W.-H."/>
            <person name="Park Y.S."/>
        </authorList>
    </citation>
    <scope>NUCLEOTIDE SEQUENCE [LARGE SCALE GENOMIC DNA]</scope>
    <source>
        <strain evidence="4">MBLB1234</strain>
    </source>
</reference>
<sequence>MDGLFWGCFIGGAIFALASTLLGDIIGSWIDGIFDLISVDFFKPIISASAITTFGGSGILLSQYTSLGNAAIIIFSILIALLLSVIVYFIYVKPMDNSENSIGFSEADLPGKLGEVTIPIAAEGFGEIMVKQVAGNTLHIAASWDKRNIIAGTEVVVVDMKEGVALVSELYDNRKEEEMI</sequence>
<feature type="domain" description="Membrane protein NfeD2 N-terminal transmembrane" evidence="2">
    <location>
        <begin position="3"/>
        <end position="100"/>
    </location>
</feature>
<keyword evidence="4" id="KW-1185">Reference proteome</keyword>
<accession>A0A3S9V3G3</accession>